<gene>
    <name evidence="6" type="ORF">HNR07_003755</name>
</gene>
<reference evidence="6 7" key="1">
    <citation type="submission" date="2020-08" db="EMBL/GenBank/DDBJ databases">
        <title>Sequencing the genomes of 1000 actinobacteria strains.</title>
        <authorList>
            <person name="Klenk H.-P."/>
        </authorList>
    </citation>
    <scope>NUCLEOTIDE SEQUENCE [LARGE SCALE GENOMIC DNA]</scope>
    <source>
        <strain evidence="6 7">DSM 44598</strain>
    </source>
</reference>
<evidence type="ECO:0000259" key="4">
    <source>
        <dbReference type="Pfam" id="PF00534"/>
    </source>
</evidence>
<dbReference type="InterPro" id="IPR001296">
    <property type="entry name" value="Glyco_trans_1"/>
</dbReference>
<keyword evidence="7" id="KW-1185">Reference proteome</keyword>
<comment type="caution">
    <text evidence="6">The sequence shown here is derived from an EMBL/GenBank/DDBJ whole genome shotgun (WGS) entry which is preliminary data.</text>
</comment>
<feature type="region of interest" description="Disordered" evidence="3">
    <location>
        <begin position="26"/>
        <end position="56"/>
    </location>
</feature>
<evidence type="ECO:0000256" key="1">
    <source>
        <dbReference type="ARBA" id="ARBA00022676"/>
    </source>
</evidence>
<evidence type="ECO:0000313" key="7">
    <source>
        <dbReference type="Proteomes" id="UP000579647"/>
    </source>
</evidence>
<dbReference type="GO" id="GO:0016757">
    <property type="term" value="F:glycosyltransferase activity"/>
    <property type="evidence" value="ECO:0007669"/>
    <property type="project" value="UniProtKB-KW"/>
</dbReference>
<accession>A0A840WR61</accession>
<evidence type="ECO:0000256" key="2">
    <source>
        <dbReference type="ARBA" id="ARBA00022679"/>
    </source>
</evidence>
<dbReference type="Pfam" id="PF13439">
    <property type="entry name" value="Glyco_transf_4"/>
    <property type="match status" value="1"/>
</dbReference>
<feature type="compositionally biased region" description="Low complexity" evidence="3">
    <location>
        <begin position="31"/>
        <end position="45"/>
    </location>
</feature>
<evidence type="ECO:0000313" key="6">
    <source>
        <dbReference type="EMBL" id="MBB5492618.1"/>
    </source>
</evidence>
<evidence type="ECO:0000256" key="3">
    <source>
        <dbReference type="SAM" id="MobiDB-lite"/>
    </source>
</evidence>
<name>A0A840WR61_9ACTN</name>
<dbReference type="RefSeq" id="WP_184366036.1">
    <property type="nucleotide sequence ID" value="NZ_BAAAKM010000033.1"/>
</dbReference>
<keyword evidence="1" id="KW-0328">Glycosyltransferase</keyword>
<feature type="compositionally biased region" description="Low complexity" evidence="3">
    <location>
        <begin position="248"/>
        <end position="265"/>
    </location>
</feature>
<dbReference type="PANTHER" id="PTHR45947:SF3">
    <property type="entry name" value="SULFOQUINOVOSYL TRANSFERASE SQD2"/>
    <property type="match status" value="1"/>
</dbReference>
<dbReference type="InterPro" id="IPR028098">
    <property type="entry name" value="Glyco_trans_4-like_N"/>
</dbReference>
<protein>
    <submittedName>
        <fullName evidence="6">Glycosyltransferase involved in cell wall biosynthesis</fullName>
    </submittedName>
</protein>
<evidence type="ECO:0000259" key="5">
    <source>
        <dbReference type="Pfam" id="PF13439"/>
    </source>
</evidence>
<dbReference type="EMBL" id="JACHDO010000001">
    <property type="protein sequence ID" value="MBB5492618.1"/>
    <property type="molecule type" value="Genomic_DNA"/>
</dbReference>
<proteinExistence type="predicted"/>
<feature type="domain" description="Glycosyltransferase subfamily 4-like N-terminal" evidence="5">
    <location>
        <begin position="79"/>
        <end position="236"/>
    </location>
</feature>
<dbReference type="GO" id="GO:1901137">
    <property type="term" value="P:carbohydrate derivative biosynthetic process"/>
    <property type="evidence" value="ECO:0007669"/>
    <property type="project" value="UniProtKB-ARBA"/>
</dbReference>
<organism evidence="6 7">
    <name type="scientific">Nocardiopsis metallicus</name>
    <dbReference type="NCBI Taxonomy" id="179819"/>
    <lineage>
        <taxon>Bacteria</taxon>
        <taxon>Bacillati</taxon>
        <taxon>Actinomycetota</taxon>
        <taxon>Actinomycetes</taxon>
        <taxon>Streptosporangiales</taxon>
        <taxon>Nocardiopsidaceae</taxon>
        <taxon>Nocardiopsis</taxon>
    </lineage>
</organism>
<sequence length="468" mass="51238">MVFQKVPTRVEPGLPMITPAPAVIPAPAPAEPAESAESAAPEPVTVRVDPADPADPGPRLDGVRIVMVNWRDPWQSTAGGAEEYAWRISRHLAERGALITFLTSREPHQARVETKDGIVIRRMGGKFTVYPRVMAWLALWRREYHLAFDCMNGIPFFSRLVLRRRTRVVSVVHHVHDLQFNAYFPAPIAWFGRFLESAVASRVYRKCTTVTVSESSRAAMRDKLGWRAPIEVIHNGGPPVTPHHPQTSPSARSVSAAPPGLAAAAPAPDAAPALVSLGRLVVQKRVSRVVDLARTLEDDHPGLRVHIIGRGPEGEHLAEQVRRDGLKDRVDLHGFLSEEDKNSVLAGCHLHVTASEFEGWGLTVIEAARLGVPTVAYDVDGLRDSVRDGETGWLVREGQALEDVVSRALKELSDPRRAEEVRRACRAWAAQFTWAASGARMTRLVAAELGLDTTTPAPHPAAGKKAKM</sequence>
<dbReference type="PANTHER" id="PTHR45947">
    <property type="entry name" value="SULFOQUINOVOSYL TRANSFERASE SQD2"/>
    <property type="match status" value="1"/>
</dbReference>
<dbReference type="SUPFAM" id="SSF53756">
    <property type="entry name" value="UDP-Glycosyltransferase/glycogen phosphorylase"/>
    <property type="match status" value="1"/>
</dbReference>
<dbReference type="AlphaFoldDB" id="A0A840WR61"/>
<feature type="region of interest" description="Disordered" evidence="3">
    <location>
        <begin position="237"/>
        <end position="265"/>
    </location>
</feature>
<feature type="domain" description="Glycosyl transferase family 1" evidence="4">
    <location>
        <begin position="268"/>
        <end position="417"/>
    </location>
</feature>
<keyword evidence="2 6" id="KW-0808">Transferase</keyword>
<dbReference type="Gene3D" id="3.40.50.2000">
    <property type="entry name" value="Glycogen Phosphorylase B"/>
    <property type="match status" value="2"/>
</dbReference>
<dbReference type="InterPro" id="IPR050194">
    <property type="entry name" value="Glycosyltransferase_grp1"/>
</dbReference>
<dbReference type="CDD" id="cd03801">
    <property type="entry name" value="GT4_PimA-like"/>
    <property type="match status" value="1"/>
</dbReference>
<dbReference type="Proteomes" id="UP000579647">
    <property type="component" value="Unassembled WGS sequence"/>
</dbReference>
<dbReference type="Pfam" id="PF00534">
    <property type="entry name" value="Glycos_transf_1"/>
    <property type="match status" value="1"/>
</dbReference>